<dbReference type="GO" id="GO:0045892">
    <property type="term" value="P:negative regulation of DNA-templated transcription"/>
    <property type="evidence" value="ECO:0007669"/>
    <property type="project" value="TreeGrafter"/>
</dbReference>
<dbReference type="Proteomes" id="UP000008710">
    <property type="component" value="Plasmid pRHL1"/>
</dbReference>
<dbReference type="Pfam" id="PF01614">
    <property type="entry name" value="IclR_C"/>
    <property type="match status" value="1"/>
</dbReference>
<dbReference type="RefSeq" id="WP_011599630.1">
    <property type="nucleotide sequence ID" value="NC_008269.1"/>
</dbReference>
<evidence type="ECO:0000259" key="4">
    <source>
        <dbReference type="PROSITE" id="PS51077"/>
    </source>
</evidence>
<dbReference type="InterPro" id="IPR036388">
    <property type="entry name" value="WH-like_DNA-bd_sf"/>
</dbReference>
<dbReference type="Gene3D" id="3.30.450.40">
    <property type="match status" value="1"/>
</dbReference>
<dbReference type="GO" id="GO:0003677">
    <property type="term" value="F:DNA binding"/>
    <property type="evidence" value="ECO:0007669"/>
    <property type="project" value="UniProtKB-KW"/>
</dbReference>
<feature type="domain" description="IclR-ED" evidence="5">
    <location>
        <begin position="72"/>
        <end position="254"/>
    </location>
</feature>
<dbReference type="SUPFAM" id="SSF46785">
    <property type="entry name" value="Winged helix' DNA-binding domain"/>
    <property type="match status" value="1"/>
</dbReference>
<evidence type="ECO:0000259" key="5">
    <source>
        <dbReference type="PROSITE" id="PS51078"/>
    </source>
</evidence>
<dbReference type="PANTHER" id="PTHR30136:SF24">
    <property type="entry name" value="HTH-TYPE TRANSCRIPTIONAL REPRESSOR ALLR"/>
    <property type="match status" value="1"/>
</dbReference>
<proteinExistence type="predicted"/>
<dbReference type="Gene3D" id="1.10.10.10">
    <property type="entry name" value="Winged helix-like DNA-binding domain superfamily/Winged helix DNA-binding domain"/>
    <property type="match status" value="1"/>
</dbReference>
<dbReference type="InterPro" id="IPR050707">
    <property type="entry name" value="HTH_MetabolicPath_Reg"/>
</dbReference>
<gene>
    <name evidence="6" type="ordered locus">RHA1_ro08907</name>
</gene>
<dbReference type="InterPro" id="IPR029016">
    <property type="entry name" value="GAF-like_dom_sf"/>
</dbReference>
<evidence type="ECO:0000256" key="2">
    <source>
        <dbReference type="ARBA" id="ARBA00023125"/>
    </source>
</evidence>
<evidence type="ECO:0000313" key="7">
    <source>
        <dbReference type="Proteomes" id="UP000008710"/>
    </source>
</evidence>
<dbReference type="EMBL" id="CP000432">
    <property type="protein sequence ID" value="ABG99951.1"/>
    <property type="molecule type" value="Genomic_DNA"/>
</dbReference>
<sequence length="257" mass="27890">MVTEGSNGHVGVLDRAVHLLLAFGYGETALPLTELAVRTGLPKSTVRRLANTLARYNLIGTDGQGNYSLGIRLWELGVVSVNGRLPLRMVEHYAEQAAADWDETCHVAILDGQDVLYIVRVASARAVAVQTHLGQRVPAYATATGMAVLSTHPAEMIRAAFSDPLEIFTESTPRTVEKLITRVERTRERGYALTIPGWQPDICDAAAPILDRTGHAVAAIGIAGSIYRNTEERLQQIGTYIKAVADEISCDIGVLFR</sequence>
<name>Q0RXN5_RHOJR</name>
<dbReference type="PROSITE" id="PS51077">
    <property type="entry name" value="HTH_ICLR"/>
    <property type="match status" value="1"/>
</dbReference>
<dbReference type="SUPFAM" id="SSF55781">
    <property type="entry name" value="GAF domain-like"/>
    <property type="match status" value="1"/>
</dbReference>
<dbReference type="GO" id="GO:0003700">
    <property type="term" value="F:DNA-binding transcription factor activity"/>
    <property type="evidence" value="ECO:0007669"/>
    <property type="project" value="TreeGrafter"/>
</dbReference>
<dbReference type="KEGG" id="rha:RHA1_ro08907"/>
<dbReference type="InterPro" id="IPR036390">
    <property type="entry name" value="WH_DNA-bd_sf"/>
</dbReference>
<keyword evidence="2" id="KW-0238">DNA-binding</keyword>
<dbReference type="PANTHER" id="PTHR30136">
    <property type="entry name" value="HELIX-TURN-HELIX TRANSCRIPTIONAL REGULATOR, ICLR FAMILY"/>
    <property type="match status" value="1"/>
</dbReference>
<reference evidence="7" key="1">
    <citation type="journal article" date="2006" name="Proc. Natl. Acad. Sci. U.S.A.">
        <title>The complete genome of Rhodococcus sp. RHA1 provides insights into a catabolic powerhouse.</title>
        <authorList>
            <person name="McLeod M.P."/>
            <person name="Warren R.L."/>
            <person name="Hsiao W.W.L."/>
            <person name="Araki N."/>
            <person name="Myhre M."/>
            <person name="Fernandes C."/>
            <person name="Miyazawa D."/>
            <person name="Wong W."/>
            <person name="Lillquist A.L."/>
            <person name="Wang D."/>
            <person name="Dosanjh M."/>
            <person name="Hara H."/>
            <person name="Petrescu A."/>
            <person name="Morin R.D."/>
            <person name="Yang G."/>
            <person name="Stott J.M."/>
            <person name="Schein J.E."/>
            <person name="Shin H."/>
            <person name="Smailus D."/>
            <person name="Siddiqui A.S."/>
            <person name="Marra M.A."/>
            <person name="Jones S.J.M."/>
            <person name="Holt R."/>
            <person name="Brinkman F.S.L."/>
            <person name="Miyauchi K."/>
            <person name="Fukuda M."/>
            <person name="Davies J.E."/>
            <person name="Mohn W.W."/>
            <person name="Eltis L.D."/>
        </authorList>
    </citation>
    <scope>NUCLEOTIDE SEQUENCE [LARGE SCALE GENOMIC DNA]</scope>
    <source>
        <strain evidence="7">RHA1</strain>
    </source>
</reference>
<keyword evidence="1" id="KW-0805">Transcription regulation</keyword>
<dbReference type="PROSITE" id="PS51078">
    <property type="entry name" value="ICLR_ED"/>
    <property type="match status" value="1"/>
</dbReference>
<dbReference type="HOGENOM" id="CLU_062618_7_0_11"/>
<dbReference type="Pfam" id="PF09339">
    <property type="entry name" value="HTH_IclR"/>
    <property type="match status" value="1"/>
</dbReference>
<dbReference type="InterPro" id="IPR005471">
    <property type="entry name" value="Tscrpt_reg_IclR_N"/>
</dbReference>
<evidence type="ECO:0000256" key="3">
    <source>
        <dbReference type="ARBA" id="ARBA00023163"/>
    </source>
</evidence>
<dbReference type="SMART" id="SM00346">
    <property type="entry name" value="HTH_ICLR"/>
    <property type="match status" value="1"/>
</dbReference>
<dbReference type="AlphaFoldDB" id="Q0RXN5"/>
<evidence type="ECO:0000256" key="1">
    <source>
        <dbReference type="ARBA" id="ARBA00023015"/>
    </source>
</evidence>
<dbReference type="InterPro" id="IPR014757">
    <property type="entry name" value="Tscrpt_reg_IclR_C"/>
</dbReference>
<accession>Q0RXN5</accession>
<organism evidence="6 7">
    <name type="scientific">Rhodococcus jostii (strain RHA1)</name>
    <dbReference type="NCBI Taxonomy" id="101510"/>
    <lineage>
        <taxon>Bacteria</taxon>
        <taxon>Bacillati</taxon>
        <taxon>Actinomycetota</taxon>
        <taxon>Actinomycetes</taxon>
        <taxon>Mycobacteriales</taxon>
        <taxon>Nocardiaceae</taxon>
        <taxon>Rhodococcus</taxon>
    </lineage>
</organism>
<evidence type="ECO:0000313" key="6">
    <source>
        <dbReference type="EMBL" id="ABG99951.1"/>
    </source>
</evidence>
<keyword evidence="3" id="KW-0804">Transcription</keyword>
<keyword evidence="6" id="KW-0614">Plasmid</keyword>
<dbReference type="OrthoDB" id="9807558at2"/>
<protein>
    <submittedName>
        <fullName evidence="6">Transcriptional regulator, IclR family protein</fullName>
    </submittedName>
</protein>
<geneLocation type="plasmid" evidence="6 7">
    <name>pRHL1</name>
</geneLocation>
<feature type="domain" description="HTH iclR-type" evidence="4">
    <location>
        <begin position="10"/>
        <end position="71"/>
    </location>
</feature>